<dbReference type="AlphaFoldDB" id="A0A8R1TZZ3"/>
<dbReference type="Proteomes" id="UP000024404">
    <property type="component" value="Unassembled WGS sequence"/>
</dbReference>
<dbReference type="EMBL" id="CMVM020000246">
    <property type="status" value="NOT_ANNOTATED_CDS"/>
    <property type="molecule type" value="Genomic_DNA"/>
</dbReference>
<reference evidence="2" key="1">
    <citation type="submission" date="2013-10" db="EMBL/GenBank/DDBJ databases">
        <title>Genome sequencing of Onchocerca volvulus.</title>
        <authorList>
            <person name="Cotton J."/>
            <person name="Tsai J."/>
            <person name="Stanley E."/>
            <person name="Tracey A."/>
            <person name="Holroyd N."/>
            <person name="Lustigman S."/>
            <person name="Berriman M."/>
        </authorList>
    </citation>
    <scope>NUCLEOTIDE SEQUENCE</scope>
</reference>
<sequence>MQTFLKHFFRKSAEICILILSWTCYRCYNNNDYISENLNSGLRITRQLIINLKIIIGQAVNHQ</sequence>
<evidence type="ECO:0000313" key="2">
    <source>
        <dbReference type="Proteomes" id="UP000024404"/>
    </source>
</evidence>
<name>A0A8R1TZZ3_ONCVO</name>
<reference evidence="1" key="2">
    <citation type="submission" date="2022-06" db="UniProtKB">
        <authorList>
            <consortium name="EnsemblMetazoa"/>
        </authorList>
    </citation>
    <scope>IDENTIFICATION</scope>
</reference>
<organism evidence="1 2">
    <name type="scientific">Onchocerca volvulus</name>
    <dbReference type="NCBI Taxonomy" id="6282"/>
    <lineage>
        <taxon>Eukaryota</taxon>
        <taxon>Metazoa</taxon>
        <taxon>Ecdysozoa</taxon>
        <taxon>Nematoda</taxon>
        <taxon>Chromadorea</taxon>
        <taxon>Rhabditida</taxon>
        <taxon>Spirurina</taxon>
        <taxon>Spiruromorpha</taxon>
        <taxon>Filarioidea</taxon>
        <taxon>Onchocercidae</taxon>
        <taxon>Onchocerca</taxon>
    </lineage>
</organism>
<keyword evidence="2" id="KW-1185">Reference proteome</keyword>
<proteinExistence type="predicted"/>
<dbReference type="EnsemblMetazoa" id="OVOC8091.1">
    <property type="protein sequence ID" value="OVOC8091.1"/>
    <property type="gene ID" value="WBGene00244900"/>
</dbReference>
<protein>
    <submittedName>
        <fullName evidence="1">Uncharacterized protein</fullName>
    </submittedName>
</protein>
<evidence type="ECO:0000313" key="1">
    <source>
        <dbReference type="EnsemblMetazoa" id="OVOC8091.1"/>
    </source>
</evidence>
<accession>A0A8R1TZZ3</accession>